<dbReference type="NCBIfam" id="TIGR02601">
    <property type="entry name" value="autotrns_rpt"/>
    <property type="match status" value="3"/>
</dbReference>
<keyword evidence="4" id="KW-1185">Reference proteome</keyword>
<name>A0ABT3GQG5_9BACT</name>
<comment type="caution">
    <text evidence="3">The sequence shown here is derived from an EMBL/GenBank/DDBJ whole genome shotgun (WGS) entry which is preliminary data.</text>
</comment>
<dbReference type="InterPro" id="IPR013425">
    <property type="entry name" value="Autotrns_rpt"/>
</dbReference>
<protein>
    <submittedName>
        <fullName evidence="3">Autotransporter-associated beta strand repeat-containing protein</fullName>
    </submittedName>
</protein>
<evidence type="ECO:0000313" key="4">
    <source>
        <dbReference type="Proteomes" id="UP001320876"/>
    </source>
</evidence>
<dbReference type="SUPFAM" id="SSF51126">
    <property type="entry name" value="Pectin lyase-like"/>
    <property type="match status" value="1"/>
</dbReference>
<feature type="signal peptide" evidence="2">
    <location>
        <begin position="1"/>
        <end position="26"/>
    </location>
</feature>
<feature type="chain" id="PRO_5046742550" evidence="2">
    <location>
        <begin position="27"/>
        <end position="1211"/>
    </location>
</feature>
<keyword evidence="1 2" id="KW-0732">Signal</keyword>
<reference evidence="3 4" key="1">
    <citation type="submission" date="2022-10" db="EMBL/GenBank/DDBJ databases">
        <title>Luteolibacter arcticus strain CCTCC AB 2014275, whole genome shotgun sequencing project.</title>
        <authorList>
            <person name="Zhao G."/>
            <person name="Shen L."/>
        </authorList>
    </citation>
    <scope>NUCLEOTIDE SEQUENCE [LARGE SCALE GENOMIC DNA]</scope>
    <source>
        <strain evidence="3 4">CCTCC AB 2014275</strain>
    </source>
</reference>
<dbReference type="RefSeq" id="WP_264489828.1">
    <property type="nucleotide sequence ID" value="NZ_JAPDDT010000016.1"/>
</dbReference>
<dbReference type="Pfam" id="PF12951">
    <property type="entry name" value="PATR"/>
    <property type="match status" value="5"/>
</dbReference>
<evidence type="ECO:0000256" key="1">
    <source>
        <dbReference type="ARBA" id="ARBA00022729"/>
    </source>
</evidence>
<dbReference type="InterPro" id="IPR011050">
    <property type="entry name" value="Pectin_lyase_fold/virulence"/>
</dbReference>
<dbReference type="Proteomes" id="UP001320876">
    <property type="component" value="Unassembled WGS sequence"/>
</dbReference>
<dbReference type="EMBL" id="JAPDDT010000016">
    <property type="protein sequence ID" value="MCW1925721.1"/>
    <property type="molecule type" value="Genomic_DNA"/>
</dbReference>
<evidence type="ECO:0000313" key="3">
    <source>
        <dbReference type="EMBL" id="MCW1925721.1"/>
    </source>
</evidence>
<sequence>MKPRKNSSRPSGHFFTASLATFVATAGIHAGTLTWDADGLFNNGTLGGTGTWDTTSARWDNGASDVVWTNNAGTPNSAVFSGTAGTVTTGAAINVDTVTFSTSGYTLERSTNTTHVLTFGGIKVVNTGVLGTSSTINAKLTGASVNISNAGTVTFGGVDDNNGFSMIVNSGATAILAKASTETVHVVGTTGVTVNAGGVAKLGGTGGDQIFNNGTVTLAGGTFDLSGLSETINNLAGATGTVDNSAAGPAILTLGSNNGTATFSGTIQNTGGALGLTKIGSGTATLSGVSTYTGPTTVNGGVLLLSGAPSSLSASATPITLGGGEFRLNNTTAAGGNNNNRIADTQGFLLNGGGFFNYIGSDAGASTETIGPVTLGAGGQARIGMAGTPTNIATLTLASLTRNAGGVVALVNGTDLGFDSTSDLQRIIVTTPPTLVGTTAALSTGINSAATNTHIVPFLVGETTSATGGAGTVTGLANTFVTYNATTGLRPLNLEDEFTFNGTTAGENILITEGTSGTNDTINSLVLEGGVTAPVLDIPLETTLTNTSGAVLFSGATGANKGVISGAGKLGFGSNEAVLTVNPTSGTGISSPVISAVLSGMGGLTKSGSGQLTLSAFNEMTGALNANQGTTILQNTTAFSTFNVAPGATLALNPAAGATSFDAVPAGATVNVNSGTFRLTTSSGDAQTQALLLPEFALNLTSATLNMNGANLNRATFPGSVNLTGTNTFSFSPIRDRLTLSGVVSGTGNLVATGGGAQQSHFLVLSNANTYTGSTTITSGGGGMSIQLSDGVDRLPMTTTLTLNGGTTNAQLDLNGQNQGLSGLLATGTVANTAVVNSNATGATLTLDIAAGTTNTYTGRIGADARLITNGTAPGVNIALTKAGAGTLVLSGNNGYTGPTQVNSGILRAGSSSAFGTGATVTLANVASATLDLNNTSTTVSSLAGGGTIGGNVTLGSGTLTVGGAANTIYSGAISGTGGVTKVGSGTQTFSGANTYSGITSVTEGTLSLTSPSLNDASSVSLLIGGQLDLNFSGTDVVGALFIGGLPQDDGIYGSGNSGGLITGTGTIQVGVVVPAGYAAWATSKGLTGANNGATQDPNFNGIANLLEYVLNGEPLLAESPAAILPTLNASGSNFVFTFTRLVDSTADTTQTFEYGTTLTGWTTLNISPGTPGAGVVIGTPTGGSPNTQTVTVTVPKGASTKLFGRLRAVN</sequence>
<organism evidence="3 4">
    <name type="scientific">Luteolibacter arcticus</name>
    <dbReference type="NCBI Taxonomy" id="1581411"/>
    <lineage>
        <taxon>Bacteria</taxon>
        <taxon>Pseudomonadati</taxon>
        <taxon>Verrucomicrobiota</taxon>
        <taxon>Verrucomicrobiia</taxon>
        <taxon>Verrucomicrobiales</taxon>
        <taxon>Verrucomicrobiaceae</taxon>
        <taxon>Luteolibacter</taxon>
    </lineage>
</organism>
<proteinExistence type="predicted"/>
<accession>A0ABT3GQG5</accession>
<gene>
    <name evidence="3" type="ORF">OKA05_24400</name>
</gene>
<evidence type="ECO:0000256" key="2">
    <source>
        <dbReference type="SAM" id="SignalP"/>
    </source>
</evidence>